<dbReference type="GO" id="GO:0032543">
    <property type="term" value="P:mitochondrial translation"/>
    <property type="evidence" value="ECO:0007669"/>
    <property type="project" value="TreeGrafter"/>
</dbReference>
<dbReference type="PROSITE" id="PS00178">
    <property type="entry name" value="AA_TRNA_LIGASE_I"/>
    <property type="match status" value="1"/>
</dbReference>
<keyword evidence="6 10" id="KW-0648">Protein biosynthesis</keyword>
<dbReference type="FunCoup" id="A0A7R8ULD7">
    <property type="interactions" value="1441"/>
</dbReference>
<dbReference type="PANTHER" id="PTHR43740">
    <property type="entry name" value="LEUCYL-TRNA SYNTHETASE"/>
    <property type="match status" value="1"/>
</dbReference>
<evidence type="ECO:0000259" key="12">
    <source>
        <dbReference type="Pfam" id="PF08264"/>
    </source>
</evidence>
<dbReference type="OMA" id="GIEHACM"/>
<gene>
    <name evidence="13" type="ORF">HERILL_LOCUS5796</name>
</gene>
<feature type="domain" description="Aminoacyl-tRNA synthetase class Ia" evidence="11">
    <location>
        <begin position="397"/>
        <end position="546"/>
    </location>
</feature>
<comment type="catalytic activity">
    <reaction evidence="9">
        <text>tRNA(Leu) + L-leucine + ATP = L-leucyl-tRNA(Leu) + AMP + diphosphate</text>
        <dbReference type="Rhea" id="RHEA:11688"/>
        <dbReference type="Rhea" id="RHEA-COMP:9613"/>
        <dbReference type="Rhea" id="RHEA-COMP:9622"/>
        <dbReference type="ChEBI" id="CHEBI:30616"/>
        <dbReference type="ChEBI" id="CHEBI:33019"/>
        <dbReference type="ChEBI" id="CHEBI:57427"/>
        <dbReference type="ChEBI" id="CHEBI:78442"/>
        <dbReference type="ChEBI" id="CHEBI:78494"/>
        <dbReference type="ChEBI" id="CHEBI:456215"/>
        <dbReference type="EC" id="6.1.1.4"/>
    </reaction>
</comment>
<evidence type="ECO:0000259" key="11">
    <source>
        <dbReference type="Pfam" id="PF00133"/>
    </source>
</evidence>
<proteinExistence type="inferred from homology"/>
<keyword evidence="4 10" id="KW-0547">Nucleotide-binding</keyword>
<organism evidence="13 14">
    <name type="scientific">Hermetia illucens</name>
    <name type="common">Black soldier fly</name>
    <dbReference type="NCBI Taxonomy" id="343691"/>
    <lineage>
        <taxon>Eukaryota</taxon>
        <taxon>Metazoa</taxon>
        <taxon>Ecdysozoa</taxon>
        <taxon>Arthropoda</taxon>
        <taxon>Hexapoda</taxon>
        <taxon>Insecta</taxon>
        <taxon>Pterygota</taxon>
        <taxon>Neoptera</taxon>
        <taxon>Endopterygota</taxon>
        <taxon>Diptera</taxon>
        <taxon>Brachycera</taxon>
        <taxon>Stratiomyomorpha</taxon>
        <taxon>Stratiomyidae</taxon>
        <taxon>Hermetiinae</taxon>
        <taxon>Hermetia</taxon>
    </lineage>
</organism>
<protein>
    <recommendedName>
        <fullName evidence="2">leucine--tRNA ligase</fullName>
        <ecNumber evidence="2">6.1.1.4</ecNumber>
    </recommendedName>
    <alternativeName>
        <fullName evidence="8">Leucyl-tRNA synthetase</fullName>
    </alternativeName>
</protein>
<dbReference type="PRINTS" id="PR00985">
    <property type="entry name" value="TRNASYNTHLEU"/>
</dbReference>
<dbReference type="AlphaFoldDB" id="A0A7R8ULD7"/>
<evidence type="ECO:0000256" key="8">
    <source>
        <dbReference type="ARBA" id="ARBA00030520"/>
    </source>
</evidence>
<name>A0A7R8ULD7_HERIL</name>
<dbReference type="OrthoDB" id="15954at2759"/>
<dbReference type="GO" id="GO:0006429">
    <property type="term" value="P:leucyl-tRNA aminoacylation"/>
    <property type="evidence" value="ECO:0007669"/>
    <property type="project" value="InterPro"/>
</dbReference>
<evidence type="ECO:0000256" key="9">
    <source>
        <dbReference type="ARBA" id="ARBA00047469"/>
    </source>
</evidence>
<dbReference type="GO" id="GO:0004823">
    <property type="term" value="F:leucine-tRNA ligase activity"/>
    <property type="evidence" value="ECO:0007669"/>
    <property type="project" value="UniProtKB-EC"/>
</dbReference>
<dbReference type="PANTHER" id="PTHR43740:SF2">
    <property type="entry name" value="LEUCINE--TRNA LIGASE, MITOCHONDRIAL"/>
    <property type="match status" value="1"/>
</dbReference>
<dbReference type="SUPFAM" id="SSF47323">
    <property type="entry name" value="Anticodon-binding domain of a subclass of class I aminoacyl-tRNA synthetases"/>
    <property type="match status" value="1"/>
</dbReference>
<evidence type="ECO:0000256" key="5">
    <source>
        <dbReference type="ARBA" id="ARBA00022840"/>
    </source>
</evidence>
<evidence type="ECO:0000256" key="4">
    <source>
        <dbReference type="ARBA" id="ARBA00022741"/>
    </source>
</evidence>
<evidence type="ECO:0000256" key="1">
    <source>
        <dbReference type="ARBA" id="ARBA00005594"/>
    </source>
</evidence>
<accession>A0A7R8ULD7</accession>
<dbReference type="InterPro" id="IPR014729">
    <property type="entry name" value="Rossmann-like_a/b/a_fold"/>
</dbReference>
<evidence type="ECO:0000313" key="13">
    <source>
        <dbReference type="EMBL" id="CAD7082789.1"/>
    </source>
</evidence>
<evidence type="ECO:0000256" key="10">
    <source>
        <dbReference type="RuleBase" id="RU363035"/>
    </source>
</evidence>
<dbReference type="FunFam" id="1.10.730.10:FF:000060">
    <property type="entry name" value="Leucyl-tRNA synthetase"/>
    <property type="match status" value="1"/>
</dbReference>
<dbReference type="Proteomes" id="UP000594454">
    <property type="component" value="Chromosome 2"/>
</dbReference>
<dbReference type="SUPFAM" id="SSF52374">
    <property type="entry name" value="Nucleotidylyl transferase"/>
    <property type="match status" value="1"/>
</dbReference>
<evidence type="ECO:0000256" key="2">
    <source>
        <dbReference type="ARBA" id="ARBA00013164"/>
    </source>
</evidence>
<dbReference type="Pfam" id="PF08264">
    <property type="entry name" value="Anticodon_1"/>
    <property type="match status" value="1"/>
</dbReference>
<keyword evidence="7 10" id="KW-0030">Aminoacyl-tRNA synthetase</keyword>
<dbReference type="InParanoid" id="A0A7R8ULD7"/>
<dbReference type="InterPro" id="IPR009080">
    <property type="entry name" value="tRNAsynth_Ia_anticodon-bd"/>
</dbReference>
<dbReference type="InterPro" id="IPR002300">
    <property type="entry name" value="aa-tRNA-synth_Ia"/>
</dbReference>
<evidence type="ECO:0000313" key="14">
    <source>
        <dbReference type="Proteomes" id="UP000594454"/>
    </source>
</evidence>
<evidence type="ECO:0000256" key="6">
    <source>
        <dbReference type="ARBA" id="ARBA00022917"/>
    </source>
</evidence>
<keyword evidence="3 10" id="KW-0436">Ligase</keyword>
<dbReference type="Pfam" id="PF00133">
    <property type="entry name" value="tRNA-synt_1"/>
    <property type="match status" value="2"/>
</dbReference>
<reference evidence="13 14" key="1">
    <citation type="submission" date="2020-11" db="EMBL/GenBank/DDBJ databases">
        <authorList>
            <person name="Wallbank WR R."/>
            <person name="Pardo Diaz C."/>
            <person name="Kozak K."/>
            <person name="Martin S."/>
            <person name="Jiggins C."/>
            <person name="Moest M."/>
            <person name="Warren A I."/>
            <person name="Generalovic N T."/>
            <person name="Byers J.R.P. K."/>
            <person name="Montejo-Kovacevich G."/>
            <person name="Yen C E."/>
        </authorList>
    </citation>
    <scope>NUCLEOTIDE SEQUENCE [LARGE SCALE GENOMIC DNA]</scope>
</reference>
<dbReference type="InterPro" id="IPR013155">
    <property type="entry name" value="M/V/L/I-tRNA-synth_anticd-bd"/>
</dbReference>
<dbReference type="EMBL" id="LR899010">
    <property type="protein sequence ID" value="CAD7082789.1"/>
    <property type="molecule type" value="Genomic_DNA"/>
</dbReference>
<keyword evidence="14" id="KW-1185">Reference proteome</keyword>
<evidence type="ECO:0000256" key="7">
    <source>
        <dbReference type="ARBA" id="ARBA00023146"/>
    </source>
</evidence>
<dbReference type="InterPro" id="IPR001412">
    <property type="entry name" value="aa-tRNA-synth_I_CS"/>
</dbReference>
<feature type="domain" description="Methionyl/Valyl/Leucyl/Isoleucyl-tRNA synthetase anticodon-binding" evidence="12">
    <location>
        <begin position="680"/>
        <end position="802"/>
    </location>
</feature>
<keyword evidence="5 10" id="KW-0067">ATP-binding</keyword>
<sequence>MISMISKSCSAFDRPRVFSFVRCLTQNCTGFKDFELTSSTKVQIESHWRDHINKIHFDPLKACDKFYVLSMFPYPSGNLHMGHVRVYTISDAMARFHRMNGKNVFHPIGWDAFGLPAENAAIERKIEPAIWTKQNIAQMKTQLQSLGCSFDWAHELSTCDEKYYRWTQQLFLMLYKDGLVYQKEALVNWDPVDKTVLADEQVDSNGCSWRSGAKVQKKLLKQWFIKTTKFAKSLLEGLDDPILQDWRDIINLQKHWIGECNGYDFHLKLLSDDSAHDSHSLRIWTTNPEYLLDPNAFVVIKSDHYLTKFPNIYQLENPFTGKAMKIICHDDVFFPDFCDVYFAAPNLCQRDMDLANFLSMPTEKYSPDMNTIRENRKYVLSRAQKLNIGGYPVSSKLQDWLISRQRFWGTPIPIINCDSCGPVPVEERELPVLLPEKNPANEFEEKFVRCPKCGNEEAKRETDTMDTFVDSSWYFARFLDPNNIHEIFNKNLAKKCMPVDLYIGGKEHAVLHLYYARFINHFLYSKGWVPHPEPFTRLLVQGMVKGRSFRVQSSGKYLKESEVEILDAKRNKAIEKSTGERVVIAWEKMSKSKMNGVEPTEMISQYGCDTTRLIILADVAPMSHRNWSTTTFPGILNWQKRLWLTINDFYNVRNAPELDIPKGENIESEDCKLYDARNYYIKGATFHYRYTHQLSVAISKMQGLTNSLRRTPKDVIKYGKEYERALASQLVMLAPMAPHFASELWAKFVSTPNRINEDSEDIKWTDDVLEQMWPNVDMEYNLDLIIKVNGIERASVKIPRQKLDRMTYEEVLETALKVEAVTTFIGNKIIRTSNYASYPGCDGVLNIYLDRPLEEKVSKKGSVGEEISQAIK</sequence>
<dbReference type="Gene3D" id="1.10.730.10">
    <property type="entry name" value="Isoleucyl-tRNA Synthetase, Domain 1"/>
    <property type="match status" value="1"/>
</dbReference>
<evidence type="ECO:0000256" key="3">
    <source>
        <dbReference type="ARBA" id="ARBA00022598"/>
    </source>
</evidence>
<feature type="domain" description="Aminoacyl-tRNA synthetase class Ia" evidence="11">
    <location>
        <begin position="56"/>
        <end position="238"/>
    </location>
</feature>
<dbReference type="CDD" id="cd00812">
    <property type="entry name" value="LeuRS_core"/>
    <property type="match status" value="1"/>
</dbReference>
<dbReference type="InterPro" id="IPR002302">
    <property type="entry name" value="Leu-tRNA-ligase"/>
</dbReference>
<dbReference type="GO" id="GO:0005524">
    <property type="term" value="F:ATP binding"/>
    <property type="evidence" value="ECO:0007669"/>
    <property type="project" value="UniProtKB-KW"/>
</dbReference>
<dbReference type="GO" id="GO:0005739">
    <property type="term" value="C:mitochondrion"/>
    <property type="evidence" value="ECO:0007669"/>
    <property type="project" value="TreeGrafter"/>
</dbReference>
<dbReference type="Gene3D" id="3.40.50.620">
    <property type="entry name" value="HUPs"/>
    <property type="match status" value="2"/>
</dbReference>
<dbReference type="EC" id="6.1.1.4" evidence="2"/>
<comment type="similarity">
    <text evidence="1 10">Belongs to the class-I aminoacyl-tRNA synthetase family.</text>
</comment>